<dbReference type="Pfam" id="PF09835">
    <property type="entry name" value="DUF2062"/>
    <property type="match status" value="1"/>
</dbReference>
<dbReference type="EMBL" id="VOPW01000001">
    <property type="protein sequence ID" value="TXC67466.1"/>
    <property type="molecule type" value="Genomic_DNA"/>
</dbReference>
<gene>
    <name evidence="3" type="ORF">FSC37_05890</name>
</gene>
<evidence type="ECO:0000313" key="4">
    <source>
        <dbReference type="Proteomes" id="UP000321832"/>
    </source>
</evidence>
<name>A0A5C6U6E3_9BURK</name>
<evidence type="ECO:0000313" key="3">
    <source>
        <dbReference type="EMBL" id="TXC67466.1"/>
    </source>
</evidence>
<keyword evidence="4" id="KW-1185">Reference proteome</keyword>
<feature type="transmembrane region" description="Helical" evidence="1">
    <location>
        <begin position="20"/>
        <end position="47"/>
    </location>
</feature>
<keyword evidence="1" id="KW-1133">Transmembrane helix</keyword>
<evidence type="ECO:0000256" key="1">
    <source>
        <dbReference type="SAM" id="Phobius"/>
    </source>
</evidence>
<dbReference type="AlphaFoldDB" id="A0A5C6U6E3"/>
<reference evidence="3" key="1">
    <citation type="submission" date="2019-08" db="EMBL/GenBank/DDBJ databases">
        <authorList>
            <person name="Khan S.A."/>
            <person name="Jeon C.O."/>
            <person name="Jeong S.E."/>
        </authorList>
    </citation>
    <scope>NUCLEOTIDE SEQUENCE [LARGE SCALE GENOMIC DNA]</scope>
    <source>
        <strain evidence="3">KACC 15278</strain>
    </source>
</reference>
<organism evidence="3 4">
    <name type="scientific">Piscinibacter aquaticus</name>
    <dbReference type="NCBI Taxonomy" id="392597"/>
    <lineage>
        <taxon>Bacteria</taxon>
        <taxon>Pseudomonadati</taxon>
        <taxon>Pseudomonadota</taxon>
        <taxon>Betaproteobacteria</taxon>
        <taxon>Burkholderiales</taxon>
        <taxon>Sphaerotilaceae</taxon>
        <taxon>Piscinibacter</taxon>
    </lineage>
</organism>
<feature type="domain" description="DUF2062" evidence="2">
    <location>
        <begin position="2"/>
        <end position="74"/>
    </location>
</feature>
<keyword evidence="1" id="KW-0472">Membrane</keyword>
<proteinExistence type="predicted"/>
<evidence type="ECO:0000259" key="2">
    <source>
        <dbReference type="Pfam" id="PF09835"/>
    </source>
</evidence>
<accession>A0A5C6U6E3</accession>
<dbReference type="Proteomes" id="UP000321832">
    <property type="component" value="Unassembled WGS sequence"/>
</dbReference>
<keyword evidence="1" id="KW-0812">Transmembrane</keyword>
<sequence>MGPALHHPRLWHLNRRGVALGLALGLFFGLLIPIAQIPLAGGAAVLLRANVPMAVASTLVTNPVTFGPVYYAALAHRQCDPGDDGRARPPVAGAPEPTGSWWQRTGSACSRPASRCCSARRSSPPASACSATCSSRWAGASRYCWRAGAVAGATPDAPGAAA</sequence>
<comment type="caution">
    <text evidence="3">The sequence shown here is derived from an EMBL/GenBank/DDBJ whole genome shotgun (WGS) entry which is preliminary data.</text>
</comment>
<protein>
    <submittedName>
        <fullName evidence="3">DUF2062 domain-containing protein</fullName>
    </submittedName>
</protein>
<dbReference type="InterPro" id="IPR018639">
    <property type="entry name" value="DUF2062"/>
</dbReference>